<dbReference type="AlphaFoldDB" id="F2UEY4"/>
<organism evidence="3">
    <name type="scientific">Salpingoeca rosetta (strain ATCC 50818 / BSB-021)</name>
    <dbReference type="NCBI Taxonomy" id="946362"/>
    <lineage>
        <taxon>Eukaryota</taxon>
        <taxon>Choanoflagellata</taxon>
        <taxon>Craspedida</taxon>
        <taxon>Salpingoecidae</taxon>
        <taxon>Salpingoeca</taxon>
    </lineage>
</organism>
<dbReference type="EMBL" id="GL832971">
    <property type="protein sequence ID" value="EGD75184.1"/>
    <property type="molecule type" value="Genomic_DNA"/>
</dbReference>
<dbReference type="OrthoDB" id="10678787at2759"/>
<reference evidence="2" key="1">
    <citation type="submission" date="2009-08" db="EMBL/GenBank/DDBJ databases">
        <title>Annotation of Salpingoeca rosetta.</title>
        <authorList>
            <consortium name="The Broad Institute Genome Sequencing Platform"/>
            <person name="Russ C."/>
            <person name="Cuomo C."/>
            <person name="Burger G."/>
            <person name="Gray M.W."/>
            <person name="Holland P.W.H."/>
            <person name="King N."/>
            <person name="Lang F.B.F."/>
            <person name="Roger A.J."/>
            <person name="Ruiz-Trillo I."/>
            <person name="Young S.K."/>
            <person name="Zeng Q."/>
            <person name="Gargeya S."/>
            <person name="Alvarado L."/>
            <person name="Berlin A."/>
            <person name="Chapman S.B."/>
            <person name="Chen Z."/>
            <person name="Freedman E."/>
            <person name="Gellesch M."/>
            <person name="Goldberg J."/>
            <person name="Griggs A."/>
            <person name="Gujja S."/>
            <person name="Heilman E."/>
            <person name="Heiman D."/>
            <person name="Howarth C."/>
            <person name="Mehta T."/>
            <person name="Neiman D."/>
            <person name="Pearson M."/>
            <person name="Roberts A."/>
            <person name="Saif S."/>
            <person name="Shea T."/>
            <person name="Shenoy N."/>
            <person name="Sisk P."/>
            <person name="Stolte C."/>
            <person name="Sykes S."/>
            <person name="White J."/>
            <person name="Yandava C."/>
            <person name="Haas B."/>
            <person name="Nusbaum C."/>
            <person name="Birren B."/>
        </authorList>
    </citation>
    <scope>NUCLEOTIDE SEQUENCE [LARGE SCALE GENOMIC DNA]</scope>
    <source>
        <strain evidence="2">ATCC 50818</strain>
    </source>
</reference>
<proteinExistence type="predicted"/>
<dbReference type="PANTHER" id="PTHR47467">
    <property type="entry name" value="OS01G0867200 PROTEIN"/>
    <property type="match status" value="1"/>
</dbReference>
<gene>
    <name evidence="2" type="ORF">PTSG_06837</name>
</gene>
<evidence type="ECO:0000313" key="3">
    <source>
        <dbReference type="Proteomes" id="UP000007799"/>
    </source>
</evidence>
<evidence type="ECO:0000256" key="1">
    <source>
        <dbReference type="SAM" id="MobiDB-lite"/>
    </source>
</evidence>
<dbReference type="eggNOG" id="ENOG502QVYF">
    <property type="taxonomic scope" value="Eukaryota"/>
</dbReference>
<dbReference type="KEGG" id="sre:PTSG_06837"/>
<dbReference type="Proteomes" id="UP000007799">
    <property type="component" value="Unassembled WGS sequence"/>
</dbReference>
<feature type="compositionally biased region" description="Basic and acidic residues" evidence="1">
    <location>
        <begin position="398"/>
        <end position="429"/>
    </location>
</feature>
<dbReference type="SUPFAM" id="SSF69322">
    <property type="entry name" value="Tricorn protease domain 2"/>
    <property type="match status" value="1"/>
</dbReference>
<accession>F2UEY4</accession>
<name>F2UEY4_SALR5</name>
<feature type="compositionally biased region" description="Low complexity" evidence="1">
    <location>
        <begin position="380"/>
        <end position="397"/>
    </location>
</feature>
<feature type="region of interest" description="Disordered" evidence="1">
    <location>
        <begin position="374"/>
        <end position="429"/>
    </location>
</feature>
<dbReference type="GeneID" id="16072797"/>
<keyword evidence="3" id="KW-1185">Reference proteome</keyword>
<sequence>MHVFRSKDELEAEAAEFGSISKFGDHVAAPLQSTVVFADCKHVHIAELPPVPSLEPLHTYSPEGIHAYPHSLGPLPVWTPAHHKRPQQHFVNIKSVDAKRYGSDTSSYLLASSDTTFDIVLSWEAVTPPSERSTDTSEQDRQDESRVLRIDAGRSFEGRALPSAYSRTRLHPTQEGHLAYIRMWTNSIHLLDQDKEVRMFKATRAPRALAYVQVGPEDTTLLAVTEGGMISAWDARSPKPVMREQYSASCLLALAGQDGMLTCAGLDRSVDGIDPRTWHVCGAWKSALKYDVGMVSMSPRTPGVCCAASGGDSEIAWGTWMTKNKHKHKTSRLTSDCVFRADARWCGISHLPDSDDVVGMTTTGHAYVFRNTVPSEEGEQQQGQAQQDLQQQAQQPQEQKRKEAQRRSSHGGSDDGKLPAKKPKEEEQA</sequence>
<evidence type="ECO:0000313" key="2">
    <source>
        <dbReference type="EMBL" id="EGD75184.1"/>
    </source>
</evidence>
<dbReference type="OMA" id="GDSEIAW"/>
<dbReference type="InParanoid" id="F2UEY4"/>
<dbReference type="RefSeq" id="XP_004992237.1">
    <property type="nucleotide sequence ID" value="XM_004992180.1"/>
</dbReference>
<dbReference type="PANTHER" id="PTHR47467:SF1">
    <property type="entry name" value="WD40 REPEAT-CONTAINING PROTEIN"/>
    <property type="match status" value="1"/>
</dbReference>
<protein>
    <submittedName>
        <fullName evidence="2">Uncharacterized protein</fullName>
    </submittedName>
</protein>